<feature type="transmembrane region" description="Helical" evidence="2">
    <location>
        <begin position="45"/>
        <end position="66"/>
    </location>
</feature>
<keyword evidence="4" id="KW-1185">Reference proteome</keyword>
<dbReference type="EMBL" id="BAABAF010000001">
    <property type="protein sequence ID" value="GAA3753154.1"/>
    <property type="molecule type" value="Genomic_DNA"/>
</dbReference>
<protein>
    <recommendedName>
        <fullName evidence="5">2-oxoglutarate dehydrogenase</fullName>
    </recommendedName>
</protein>
<feature type="compositionally biased region" description="Low complexity" evidence="1">
    <location>
        <begin position="765"/>
        <end position="774"/>
    </location>
</feature>
<feature type="transmembrane region" description="Helical" evidence="2">
    <location>
        <begin position="725"/>
        <end position="744"/>
    </location>
</feature>
<reference evidence="4" key="1">
    <citation type="journal article" date="2019" name="Int. J. Syst. Evol. Microbiol.">
        <title>The Global Catalogue of Microorganisms (GCM) 10K type strain sequencing project: providing services to taxonomists for standard genome sequencing and annotation.</title>
        <authorList>
            <consortium name="The Broad Institute Genomics Platform"/>
            <consortium name="The Broad Institute Genome Sequencing Center for Infectious Disease"/>
            <person name="Wu L."/>
            <person name="Ma J."/>
        </authorList>
    </citation>
    <scope>NUCLEOTIDE SEQUENCE [LARGE SCALE GENOMIC DNA]</scope>
    <source>
        <strain evidence="4">JCM 16950</strain>
    </source>
</reference>
<proteinExistence type="predicted"/>
<feature type="compositionally biased region" description="Basic residues" evidence="1">
    <location>
        <begin position="32"/>
        <end position="41"/>
    </location>
</feature>
<gene>
    <name evidence="3" type="ORF">GCM10022240_02690</name>
</gene>
<evidence type="ECO:0000256" key="1">
    <source>
        <dbReference type="SAM" id="MobiDB-lite"/>
    </source>
</evidence>
<feature type="compositionally biased region" description="Basic and acidic residues" evidence="1">
    <location>
        <begin position="18"/>
        <end position="31"/>
    </location>
</feature>
<evidence type="ECO:0000256" key="2">
    <source>
        <dbReference type="SAM" id="Phobius"/>
    </source>
</evidence>
<name>A0ABP7G3K6_9MICO</name>
<keyword evidence="2" id="KW-1133">Transmembrane helix</keyword>
<keyword evidence="2" id="KW-0812">Transmembrane</keyword>
<accession>A0ABP7G3K6</accession>
<feature type="compositionally biased region" description="Polar residues" evidence="1">
    <location>
        <begin position="338"/>
        <end position="349"/>
    </location>
</feature>
<dbReference type="RefSeq" id="WP_344779735.1">
    <property type="nucleotide sequence ID" value="NZ_BAABAF010000001.1"/>
</dbReference>
<feature type="region of interest" description="Disordered" evidence="1">
    <location>
        <begin position="337"/>
        <end position="373"/>
    </location>
</feature>
<evidence type="ECO:0000313" key="3">
    <source>
        <dbReference type="EMBL" id="GAA3753154.1"/>
    </source>
</evidence>
<dbReference type="InterPro" id="IPR046112">
    <property type="entry name" value="DUF6049"/>
</dbReference>
<evidence type="ECO:0000313" key="4">
    <source>
        <dbReference type="Proteomes" id="UP001500540"/>
    </source>
</evidence>
<feature type="region of interest" description="Disordered" evidence="1">
    <location>
        <begin position="1"/>
        <end position="41"/>
    </location>
</feature>
<feature type="compositionally biased region" description="Low complexity" evidence="1">
    <location>
        <begin position="350"/>
        <end position="371"/>
    </location>
</feature>
<feature type="region of interest" description="Disordered" evidence="1">
    <location>
        <begin position="754"/>
        <end position="774"/>
    </location>
</feature>
<organism evidence="3 4">
    <name type="scientific">Microbacterium kribbense</name>
    <dbReference type="NCBI Taxonomy" id="433645"/>
    <lineage>
        <taxon>Bacteria</taxon>
        <taxon>Bacillati</taxon>
        <taxon>Actinomycetota</taxon>
        <taxon>Actinomycetes</taxon>
        <taxon>Micrococcales</taxon>
        <taxon>Microbacteriaceae</taxon>
        <taxon>Microbacterium</taxon>
    </lineage>
</organism>
<evidence type="ECO:0008006" key="5">
    <source>
        <dbReference type="Google" id="ProtNLM"/>
    </source>
</evidence>
<keyword evidence="2" id="KW-0472">Membrane</keyword>
<sequence>MTPSDPVTRASRPARPPRPADDPRASTDPRGRRTRHRRGGIRTRAAAIAAIGALLLGPLLASAALAEDATPTPTPTPTPTLSGTVDAVLSPTSYGVLHEGRPLSVWAVLRNGTGYALSASTVALRLGTTPITDRTRLTAWLAGTAARPHLVAVSTATLDPVGPGQTEQTLVTVPAANPALHALKPGVYPLSATITHAAQATTVTSVVVVGDPKATAHTPVGLVVPITAGPLTAGLLTADELTTLTAPDGELTAALNAVAGTSAILAIDPAIPAAIRVLGTSAPQSATDWLSRLDTLPNDRFALQFGDADVATQIAGTAGTLLAPTSLQSYMAPADFNPTRQADQQTDQNGPDTPATASPTPTGTPTTAPDQPVYPTLARLQSLGPNTRDAVAWPFTGTADPQTVAAVAALPATAPATAPGSAASVPALTLVSSTSTAAGARGAAVPAHGIAGKAGVLVYDAAVSKALRAASLIDDPAVRGASLAAVTAYLDLAPHTAPLLVAVDRGTARSSLGLSSAVEAVTGAPNTTSASLTTLTDARAVPVTVRSARVDPTRSTALDTLLRGQARLGEFSAILADPTLITGPERASILQLLGGAWIGDPTGWQAAVTAHEKATSTTLAAVSIAPSSPINLAGTAAPLRFGVRNDLPWPVNVELIARPDDLRIEVQPNTPVVAHASSTTRVAVPVRARIGNGQSTISLTLLSPTGMRIGQMQTVRVTVHADWEVIGLTVLGVGIAGFLVLGLVRTIGARRRRQAADAADEASDAPDSPAGGDR</sequence>
<comment type="caution">
    <text evidence="3">The sequence shown here is derived from an EMBL/GenBank/DDBJ whole genome shotgun (WGS) entry which is preliminary data.</text>
</comment>
<dbReference type="Proteomes" id="UP001500540">
    <property type="component" value="Unassembled WGS sequence"/>
</dbReference>
<dbReference type="Pfam" id="PF19516">
    <property type="entry name" value="DUF6049"/>
    <property type="match status" value="1"/>
</dbReference>